<dbReference type="Pfam" id="PF22725">
    <property type="entry name" value="GFO_IDH_MocA_C3"/>
    <property type="match status" value="1"/>
</dbReference>
<gene>
    <name evidence="3" type="ORF">OMP40_13305</name>
</gene>
<protein>
    <submittedName>
        <fullName evidence="3">Gfo/Idh/MocA family oxidoreductase</fullName>
    </submittedName>
</protein>
<dbReference type="AlphaFoldDB" id="A0A9X4KSR7"/>
<dbReference type="InterPro" id="IPR000683">
    <property type="entry name" value="Gfo/Idh/MocA-like_OxRdtase_N"/>
</dbReference>
<proteinExistence type="predicted"/>
<dbReference type="SUPFAM" id="SSF51735">
    <property type="entry name" value="NAD(P)-binding Rossmann-fold domains"/>
    <property type="match status" value="1"/>
</dbReference>
<feature type="domain" description="Gfo/Idh/MocA-like oxidoreductase N-terminal" evidence="1">
    <location>
        <begin position="6"/>
        <end position="124"/>
    </location>
</feature>
<comment type="caution">
    <text evidence="3">The sequence shown here is derived from an EMBL/GenBank/DDBJ whole genome shotgun (WGS) entry which is preliminary data.</text>
</comment>
<dbReference type="Proteomes" id="UP001153404">
    <property type="component" value="Unassembled WGS sequence"/>
</dbReference>
<name>A0A9X4KSR7_9BACL</name>
<dbReference type="InterPro" id="IPR036291">
    <property type="entry name" value="NAD(P)-bd_dom_sf"/>
</dbReference>
<reference evidence="3" key="1">
    <citation type="submission" date="2022-10" db="EMBL/GenBank/DDBJ databases">
        <title>Comparative genomic analysis of Cohnella hashimotonis sp. nov., isolated from the International Space Station.</title>
        <authorList>
            <person name="Simpson A."/>
            <person name="Venkateswaran K."/>
        </authorList>
    </citation>
    <scope>NUCLEOTIDE SEQUENCE</scope>
    <source>
        <strain evidence="3">DSM 28161</strain>
    </source>
</reference>
<keyword evidence="4" id="KW-1185">Reference proteome</keyword>
<dbReference type="Pfam" id="PF01408">
    <property type="entry name" value="GFO_IDH_MocA"/>
    <property type="match status" value="1"/>
</dbReference>
<evidence type="ECO:0000313" key="4">
    <source>
        <dbReference type="Proteomes" id="UP001153404"/>
    </source>
</evidence>
<dbReference type="InterPro" id="IPR051450">
    <property type="entry name" value="Gfo/Idh/MocA_Oxidoreductases"/>
</dbReference>
<dbReference type="RefSeq" id="WP_277531910.1">
    <property type="nucleotide sequence ID" value="NZ_JAPDIA010000003.1"/>
</dbReference>
<dbReference type="InterPro" id="IPR055170">
    <property type="entry name" value="GFO_IDH_MocA-like_dom"/>
</dbReference>
<dbReference type="PANTHER" id="PTHR43377:SF1">
    <property type="entry name" value="BILIVERDIN REDUCTASE A"/>
    <property type="match status" value="1"/>
</dbReference>
<dbReference type="PANTHER" id="PTHR43377">
    <property type="entry name" value="BILIVERDIN REDUCTASE A"/>
    <property type="match status" value="1"/>
</dbReference>
<sequence length="338" mass="36875">MEKGKIRFGIVGMGIRGSLFADTLLQNPHAELVAVSDAFAATLEKSKARYNVPGYADVREMIAGEQLDALVIATPDFLHKEPVMLAAAHGLHFMVEKPFSTSVEEAEEMREAVDRAGVTCMVAFENRWNTPFVAVKEAVERGEIGDILTINARLNDTIFVPTQMLKWSKGSSPGWFLLPHATDIALWLKKTATPVSVYAVGTKKKLVGMGIDTYDSIQSVVSFDDGTHATFTTSWVLPESMPLIYDFKYEIIGDDGALYVDLSDQMVRKAGGVYSHMHTLGTPINGQFTSAPSYMLNAFVDHVRLGTKPESGAAAGLLNTKLVHAIHRSVLSGAVERI</sequence>
<evidence type="ECO:0000259" key="1">
    <source>
        <dbReference type="Pfam" id="PF01408"/>
    </source>
</evidence>
<organism evidence="3 4">
    <name type="scientific">Cohnella rhizosphaerae</name>
    <dbReference type="NCBI Taxonomy" id="1457232"/>
    <lineage>
        <taxon>Bacteria</taxon>
        <taxon>Bacillati</taxon>
        <taxon>Bacillota</taxon>
        <taxon>Bacilli</taxon>
        <taxon>Bacillales</taxon>
        <taxon>Paenibacillaceae</taxon>
        <taxon>Cohnella</taxon>
    </lineage>
</organism>
<dbReference type="GO" id="GO:0000166">
    <property type="term" value="F:nucleotide binding"/>
    <property type="evidence" value="ECO:0007669"/>
    <property type="project" value="InterPro"/>
</dbReference>
<dbReference type="Gene3D" id="3.40.50.720">
    <property type="entry name" value="NAD(P)-binding Rossmann-like Domain"/>
    <property type="match status" value="1"/>
</dbReference>
<dbReference type="EMBL" id="JAPDIA010000003">
    <property type="protein sequence ID" value="MDG0810212.1"/>
    <property type="molecule type" value="Genomic_DNA"/>
</dbReference>
<feature type="domain" description="GFO/IDH/MocA-like oxidoreductase" evidence="2">
    <location>
        <begin position="132"/>
        <end position="258"/>
    </location>
</feature>
<dbReference type="SUPFAM" id="SSF55347">
    <property type="entry name" value="Glyceraldehyde-3-phosphate dehydrogenase-like, C-terminal domain"/>
    <property type="match status" value="1"/>
</dbReference>
<evidence type="ECO:0000313" key="3">
    <source>
        <dbReference type="EMBL" id="MDG0810212.1"/>
    </source>
</evidence>
<dbReference type="Gene3D" id="3.30.360.10">
    <property type="entry name" value="Dihydrodipicolinate Reductase, domain 2"/>
    <property type="match status" value="1"/>
</dbReference>
<evidence type="ECO:0000259" key="2">
    <source>
        <dbReference type="Pfam" id="PF22725"/>
    </source>
</evidence>
<accession>A0A9X4KSR7</accession>